<dbReference type="Gene3D" id="3.30.460.10">
    <property type="entry name" value="Beta Polymerase, domain 2"/>
    <property type="match status" value="1"/>
</dbReference>
<dbReference type="SUPFAM" id="SSF81585">
    <property type="entry name" value="PsbU/PolX domain-like"/>
    <property type="match status" value="1"/>
</dbReference>
<feature type="compositionally biased region" description="Polar residues" evidence="10">
    <location>
        <begin position="259"/>
        <end position="288"/>
    </location>
</feature>
<dbReference type="Gene3D" id="3.30.210.10">
    <property type="entry name" value="DNA polymerase, thumb domain"/>
    <property type="match status" value="1"/>
</dbReference>
<dbReference type="Pfam" id="PF14792">
    <property type="entry name" value="DNA_pol_B_palm"/>
    <property type="match status" value="1"/>
</dbReference>
<dbReference type="InterPro" id="IPR028207">
    <property type="entry name" value="DNA_pol_B_palm_palm"/>
</dbReference>
<evidence type="ECO:0000313" key="12">
    <source>
        <dbReference type="EMBL" id="KAK0501362.1"/>
    </source>
</evidence>
<comment type="subcellular location">
    <subcellularLocation>
        <location evidence="1">Nucleus</location>
    </subcellularLocation>
</comment>
<protein>
    <recommendedName>
        <fullName evidence="11">BRCT domain-containing protein</fullName>
    </recommendedName>
</protein>
<feature type="compositionally biased region" description="Polar residues" evidence="10">
    <location>
        <begin position="212"/>
        <end position="222"/>
    </location>
</feature>
<organism evidence="12 13">
    <name type="scientific">Armillaria luteobubalina</name>
    <dbReference type="NCBI Taxonomy" id="153913"/>
    <lineage>
        <taxon>Eukaryota</taxon>
        <taxon>Fungi</taxon>
        <taxon>Dikarya</taxon>
        <taxon>Basidiomycota</taxon>
        <taxon>Agaricomycotina</taxon>
        <taxon>Agaricomycetes</taxon>
        <taxon>Agaricomycetidae</taxon>
        <taxon>Agaricales</taxon>
        <taxon>Marasmiineae</taxon>
        <taxon>Physalacriaceae</taxon>
        <taxon>Armillaria</taxon>
    </lineage>
</organism>
<evidence type="ECO:0000256" key="7">
    <source>
        <dbReference type="ARBA" id="ARBA00022723"/>
    </source>
</evidence>
<feature type="compositionally biased region" description="Basic and acidic residues" evidence="10">
    <location>
        <begin position="482"/>
        <end position="493"/>
    </location>
</feature>
<dbReference type="InterPro" id="IPR002054">
    <property type="entry name" value="DNA-dir_DNA_pol_X"/>
</dbReference>
<reference evidence="12" key="1">
    <citation type="submission" date="2023-06" db="EMBL/GenBank/DDBJ databases">
        <authorList>
            <consortium name="Lawrence Berkeley National Laboratory"/>
            <person name="Ahrendt S."/>
            <person name="Sahu N."/>
            <person name="Indic B."/>
            <person name="Wong-Bajracharya J."/>
            <person name="Merenyi Z."/>
            <person name="Ke H.-M."/>
            <person name="Monk M."/>
            <person name="Kocsube S."/>
            <person name="Drula E."/>
            <person name="Lipzen A."/>
            <person name="Balint B."/>
            <person name="Henrissat B."/>
            <person name="Andreopoulos B."/>
            <person name="Martin F.M."/>
            <person name="Harder C.B."/>
            <person name="Rigling D."/>
            <person name="Ford K.L."/>
            <person name="Foster G.D."/>
            <person name="Pangilinan J."/>
            <person name="Papanicolaou A."/>
            <person name="Barry K."/>
            <person name="LaButti K."/>
            <person name="Viragh M."/>
            <person name="Koriabine M."/>
            <person name="Yan M."/>
            <person name="Riley R."/>
            <person name="Champramary S."/>
            <person name="Plett K.L."/>
            <person name="Tsai I.J."/>
            <person name="Slot J."/>
            <person name="Sipos G."/>
            <person name="Plett J."/>
            <person name="Nagy L.G."/>
            <person name="Grigoriev I.V."/>
        </authorList>
    </citation>
    <scope>NUCLEOTIDE SEQUENCE</scope>
    <source>
        <strain evidence="12">HWK02</strain>
    </source>
</reference>
<feature type="region of interest" description="Disordered" evidence="10">
    <location>
        <begin position="185"/>
        <end position="222"/>
    </location>
</feature>
<evidence type="ECO:0000256" key="2">
    <source>
        <dbReference type="ARBA" id="ARBA00008323"/>
    </source>
</evidence>
<dbReference type="Pfam" id="PF10391">
    <property type="entry name" value="DNA_pol_lambd_f"/>
    <property type="match status" value="1"/>
</dbReference>
<dbReference type="GO" id="GO:0003887">
    <property type="term" value="F:DNA-directed DNA polymerase activity"/>
    <property type="evidence" value="ECO:0007669"/>
    <property type="project" value="InterPro"/>
</dbReference>
<comment type="similarity">
    <text evidence="2">Belongs to the DNA polymerase type-X family.</text>
</comment>
<feature type="domain" description="BRCT" evidence="11">
    <location>
        <begin position="343"/>
        <end position="445"/>
    </location>
</feature>
<dbReference type="GO" id="GO:0006303">
    <property type="term" value="P:double-strand break repair via nonhomologous end joining"/>
    <property type="evidence" value="ECO:0007669"/>
    <property type="project" value="TreeGrafter"/>
</dbReference>
<evidence type="ECO:0000256" key="5">
    <source>
        <dbReference type="ARBA" id="ARBA00022695"/>
    </source>
</evidence>
<evidence type="ECO:0000256" key="4">
    <source>
        <dbReference type="ARBA" id="ARBA00022679"/>
    </source>
</evidence>
<dbReference type="FunFam" id="1.10.150.20:FF:000010">
    <property type="entry name" value="DNA polymerase lambda"/>
    <property type="match status" value="1"/>
</dbReference>
<dbReference type="SMART" id="SM00483">
    <property type="entry name" value="POLXc"/>
    <property type="match status" value="1"/>
</dbReference>
<dbReference type="InterPro" id="IPR037160">
    <property type="entry name" value="DNA_Pol_thumb_sf"/>
</dbReference>
<dbReference type="InterPro" id="IPR002008">
    <property type="entry name" value="DNA_pol_X_beta-like"/>
</dbReference>
<dbReference type="PANTHER" id="PTHR11276">
    <property type="entry name" value="DNA POLYMERASE TYPE-X FAMILY MEMBER"/>
    <property type="match status" value="1"/>
</dbReference>
<keyword evidence="8" id="KW-0539">Nucleus</keyword>
<feature type="region of interest" description="Disordered" evidence="10">
    <location>
        <begin position="140"/>
        <end position="172"/>
    </location>
</feature>
<dbReference type="InterPro" id="IPR018944">
    <property type="entry name" value="DNA_pol_lambd_fingers_domain"/>
</dbReference>
<dbReference type="Pfam" id="PF14791">
    <property type="entry name" value="DNA_pol_B_thumb"/>
    <property type="match status" value="1"/>
</dbReference>
<keyword evidence="5" id="KW-0548">Nucleotidyltransferase</keyword>
<sequence length="911" mass="101734">MNLDFSVFFAEQDEHMRLSREAFQQYLSQKSSASNSEVSHPPSTSSIPSSAQTRASDITPELDMDVDLVDKSPRKQTGNLNGYSPPPPHSPTASGQMRSAPPSFNCAAILMVKGSSSLPMPACISRLEETSLESIVDLPENPAMSSHSHLPVSGARRTPGTKLTPSSSIEEISKDSFDEGTKMAKTKQETSNKALGARKQHAAHQAAINRPVSPSTTSNVHLLPSTSARTSASSLELDIARCIANHSSKRRQPRVHKASTLSNNPSPISLDSVSVIHTSSSPQPSTSAIKKVATSKRKNNVNKATKAGKSAKEKNVKKSPAEWVAYLLEEQKALDADPNIKKKVTRFLTGKNIYYCGVDQDNASDKTRQRLRILVKFGANLQTHFDPKVVTEIIVSEVCTLSTLLGKCGLRRISDIPDHIPTLKWEWVSNRIGQAEKGPDRNVTLLPYDRHPAYHERFHAGLEGYTASGERIGQISSTKKRTREDSRDAVHDSESEDEVESSEDATSTSKLGVSASEPFEALKDDPLAPFYDQAREEHENQWTRYGEAEEDDQLETNTESDHKPVKLMKRHYACDDKGLQVKQVCPNQDVVDRLSELKGLHAAKAGREDYWKVFAYTRDCREGAFVIFWSRVPSVNNTKIWEILQTGGLRRIKYETTEEVIVSRVFQGIYGVGLKTSLLWYGAGNRTLDDIRTEKYGSKLSNAQKIGLKYYDDINSRMPRNEAKALFDLIKPIALSIDPKLFVEIMGSYRRGKADCGDIDIMITRCPDDDGKTHAGVLGKLLKKLRETDIITEDLAAPENIRDLEAIYRGLCHLPQEGSRQRRIDFLTIPWRSRGAALLYYTFNRALRLKANHMGYSLNEKGLWEGVIRDPSNRSKKLNNGTIKASETEEEIFKILNVPYQEPHERVRNFA</sequence>
<keyword evidence="3" id="KW-0237">DNA synthesis</keyword>
<feature type="compositionally biased region" description="Basic residues" evidence="10">
    <location>
        <begin position="247"/>
        <end position="257"/>
    </location>
</feature>
<name>A0AA39QEC6_9AGAR</name>
<dbReference type="PRINTS" id="PR00870">
    <property type="entry name" value="DNAPOLXBETA"/>
</dbReference>
<feature type="compositionally biased region" description="Low complexity" evidence="10">
    <location>
        <begin position="39"/>
        <end position="50"/>
    </location>
</feature>
<feature type="compositionally biased region" description="Polar residues" evidence="10">
    <location>
        <begin position="28"/>
        <end position="38"/>
    </location>
</feature>
<accession>A0AA39QEC6</accession>
<keyword evidence="13" id="KW-1185">Reference proteome</keyword>
<feature type="active site" description="Nucleophile; Schiff-base intermediate with DNA; for 5'-dRP lyase activity" evidence="9">
    <location>
        <position position="639"/>
    </location>
</feature>
<dbReference type="InterPro" id="IPR001357">
    <property type="entry name" value="BRCT_dom"/>
</dbReference>
<dbReference type="Proteomes" id="UP001175228">
    <property type="component" value="Unassembled WGS sequence"/>
</dbReference>
<dbReference type="PROSITE" id="PS50172">
    <property type="entry name" value="BRCT"/>
    <property type="match status" value="1"/>
</dbReference>
<keyword evidence="7" id="KW-0479">Metal-binding</keyword>
<dbReference type="SUPFAM" id="SSF81301">
    <property type="entry name" value="Nucleotidyltransferase"/>
    <property type="match status" value="1"/>
</dbReference>
<feature type="region of interest" description="Disordered" evidence="10">
    <location>
        <begin position="465"/>
        <end position="560"/>
    </location>
</feature>
<dbReference type="CDD" id="cd00141">
    <property type="entry name" value="NT_POLXc"/>
    <property type="match status" value="1"/>
</dbReference>
<keyword evidence="4" id="KW-0808">Transferase</keyword>
<feature type="region of interest" description="Disordered" evidence="10">
    <location>
        <begin position="247"/>
        <end position="314"/>
    </location>
</feature>
<dbReference type="PRINTS" id="PR00869">
    <property type="entry name" value="DNAPOLX"/>
</dbReference>
<dbReference type="InterPro" id="IPR029398">
    <property type="entry name" value="PolB_thumb"/>
</dbReference>
<dbReference type="PANTHER" id="PTHR11276:SF28">
    <property type="entry name" value="DNA POLYMERASE LAMBDA"/>
    <property type="match status" value="1"/>
</dbReference>
<evidence type="ECO:0000256" key="8">
    <source>
        <dbReference type="ARBA" id="ARBA00023242"/>
    </source>
</evidence>
<feature type="compositionally biased region" description="Acidic residues" evidence="10">
    <location>
        <begin position="494"/>
        <end position="503"/>
    </location>
</feature>
<dbReference type="AlphaFoldDB" id="A0AA39QEC6"/>
<proteinExistence type="inferred from homology"/>
<dbReference type="EMBL" id="JAUEPU010000006">
    <property type="protein sequence ID" value="KAK0501362.1"/>
    <property type="molecule type" value="Genomic_DNA"/>
</dbReference>
<evidence type="ECO:0000256" key="10">
    <source>
        <dbReference type="SAM" id="MobiDB-lite"/>
    </source>
</evidence>
<dbReference type="GO" id="GO:0046872">
    <property type="term" value="F:metal ion binding"/>
    <property type="evidence" value="ECO:0007669"/>
    <property type="project" value="UniProtKB-KW"/>
</dbReference>
<gene>
    <name evidence="12" type="ORF">EDD18DRAFT_1142443</name>
</gene>
<evidence type="ECO:0000256" key="9">
    <source>
        <dbReference type="PIRSR" id="PIRSR622312-50"/>
    </source>
</evidence>
<evidence type="ECO:0000256" key="3">
    <source>
        <dbReference type="ARBA" id="ARBA00022634"/>
    </source>
</evidence>
<keyword evidence="6" id="KW-0235">DNA replication</keyword>
<dbReference type="GO" id="GO:0003677">
    <property type="term" value="F:DNA binding"/>
    <property type="evidence" value="ECO:0007669"/>
    <property type="project" value="InterPro"/>
</dbReference>
<evidence type="ECO:0000256" key="1">
    <source>
        <dbReference type="ARBA" id="ARBA00004123"/>
    </source>
</evidence>
<comment type="caution">
    <text evidence="12">The sequence shown here is derived from an EMBL/GenBank/DDBJ whole genome shotgun (WGS) entry which is preliminary data.</text>
</comment>
<dbReference type="Gene3D" id="1.10.150.20">
    <property type="entry name" value="5' to 3' exonuclease, C-terminal subdomain"/>
    <property type="match status" value="1"/>
</dbReference>
<dbReference type="InterPro" id="IPR043519">
    <property type="entry name" value="NT_sf"/>
</dbReference>
<evidence type="ECO:0000313" key="13">
    <source>
        <dbReference type="Proteomes" id="UP001175228"/>
    </source>
</evidence>
<dbReference type="GO" id="GO:0005634">
    <property type="term" value="C:nucleus"/>
    <property type="evidence" value="ECO:0007669"/>
    <property type="project" value="UniProtKB-SubCell"/>
</dbReference>
<evidence type="ECO:0000259" key="11">
    <source>
        <dbReference type="PROSITE" id="PS50172"/>
    </source>
</evidence>
<feature type="region of interest" description="Disordered" evidence="10">
    <location>
        <begin position="28"/>
        <end position="99"/>
    </location>
</feature>
<dbReference type="InterPro" id="IPR022312">
    <property type="entry name" value="DNA_pol_X"/>
</dbReference>
<evidence type="ECO:0000256" key="6">
    <source>
        <dbReference type="ARBA" id="ARBA00022705"/>
    </source>
</evidence>
<feature type="compositionally biased region" description="Polar residues" evidence="10">
    <location>
        <begin position="161"/>
        <end position="170"/>
    </location>
</feature>